<keyword evidence="2" id="KW-1185">Reference proteome</keyword>
<dbReference type="Pfam" id="PF13365">
    <property type="entry name" value="Trypsin_2"/>
    <property type="match status" value="1"/>
</dbReference>
<accession>A0ABX1E9K0</accession>
<dbReference type="RefSeq" id="WP_168032552.1">
    <property type="nucleotide sequence ID" value="NZ_JAAVNE010000027.1"/>
</dbReference>
<reference evidence="1 2" key="1">
    <citation type="submission" date="2020-03" db="EMBL/GenBank/DDBJ databases">
        <title>Roseomonas selenitidurans sp. nov. isolated from urban soil.</title>
        <authorList>
            <person name="Liu H."/>
        </authorList>
    </citation>
    <scope>NUCLEOTIDE SEQUENCE [LARGE SCALE GENOMIC DNA]</scope>
    <source>
        <strain evidence="1 2">BU-1</strain>
    </source>
</reference>
<dbReference type="EMBL" id="JAAVNE010000027">
    <property type="protein sequence ID" value="NKC32442.1"/>
    <property type="molecule type" value="Genomic_DNA"/>
</dbReference>
<evidence type="ECO:0000313" key="2">
    <source>
        <dbReference type="Proteomes" id="UP000787635"/>
    </source>
</evidence>
<protein>
    <submittedName>
        <fullName evidence="1">Trypsin-like peptidase domain-containing protein</fullName>
    </submittedName>
</protein>
<evidence type="ECO:0000313" key="1">
    <source>
        <dbReference type="EMBL" id="NKC32442.1"/>
    </source>
</evidence>
<gene>
    <name evidence="1" type="ORF">HEQ75_16375</name>
</gene>
<name>A0ABX1E9K0_9PROT</name>
<dbReference type="SUPFAM" id="SSF50494">
    <property type="entry name" value="Trypsin-like serine proteases"/>
    <property type="match status" value="1"/>
</dbReference>
<dbReference type="Proteomes" id="UP000787635">
    <property type="component" value="Unassembled WGS sequence"/>
</dbReference>
<organism evidence="1 2">
    <name type="scientific">Falsiroseomonas selenitidurans</name>
    <dbReference type="NCBI Taxonomy" id="2716335"/>
    <lineage>
        <taxon>Bacteria</taxon>
        <taxon>Pseudomonadati</taxon>
        <taxon>Pseudomonadota</taxon>
        <taxon>Alphaproteobacteria</taxon>
        <taxon>Acetobacterales</taxon>
        <taxon>Roseomonadaceae</taxon>
        <taxon>Falsiroseomonas</taxon>
    </lineage>
</organism>
<dbReference type="Gene3D" id="2.40.10.120">
    <property type="match status" value="1"/>
</dbReference>
<dbReference type="InterPro" id="IPR009003">
    <property type="entry name" value="Peptidase_S1_PA"/>
</dbReference>
<sequence>MRSAPALCRRALPLLLAGACARLPGAELAGELPAGRATLAGFAALSAMGLPLGSAVAVAPGRLLTNAHILPEGTEAVLARRGDGAGGAMARLLARSPALDLAVLAVPPGLFRPLPCRSAPLATGEAVWALGAPALGPALAQGRVARPAALLAGRGPGFTARIAALAGYSGGPLLDAAGRLGGLVTALVDPGPALLLAALTGLDLDGIARLRDPREVFVLSIAAAMAESGRIAPMG</sequence>
<comment type="caution">
    <text evidence="1">The sequence shown here is derived from an EMBL/GenBank/DDBJ whole genome shotgun (WGS) entry which is preliminary data.</text>
</comment>
<proteinExistence type="predicted"/>